<feature type="transmembrane region" description="Helical" evidence="3">
    <location>
        <begin position="155"/>
        <end position="173"/>
    </location>
</feature>
<dbReference type="InterPro" id="IPR016032">
    <property type="entry name" value="Sig_transdc_resp-reg_C-effctor"/>
</dbReference>
<dbReference type="SUPFAM" id="SSF69304">
    <property type="entry name" value="Tricorn protease N-terminal domain"/>
    <property type="match status" value="1"/>
</dbReference>
<dbReference type="Gene3D" id="1.10.10.10">
    <property type="entry name" value="Winged helix-like DNA-binding domain superfamily/Winged helix DNA-binding domain"/>
    <property type="match status" value="1"/>
</dbReference>
<keyword evidence="1 2" id="KW-0238">DNA-binding</keyword>
<dbReference type="RefSeq" id="WP_377333557.1">
    <property type="nucleotide sequence ID" value="NZ_JBHSGB010000009.1"/>
</dbReference>
<sequence>MQETAEYLSFGQWRYLRSVGKLQHFDAQESLTLEPRLHKLLNYFIDHSELVLSRDTLLADVWGEGAGSDEALTRAIAALRKILQDSRTQPTYIATLSKKGYCWMAAVKVEQAPEAPAIPAGELQPVAVEPVEQDQPSLLHWQWQRRLRLKKARHIWVSSLVLLLFSLGFVFLFNQMNQKASLPRYLHMTPLSAQDGTERMPLLDNLQSILLYQHSQAEDEKSWRWAVQQLNSMQVRHDSVAYQQLSEANWLNAQEIVFRAVQQGKCAFWRQQVQPVFGSASTLFSCHYFVEKGQVRMADALLWLDKEPETGQMQLWQWKDHRQQLLLGFPADWRDISHLLYRLNKAYMLVQLGYSQSMLIELDLGSLIWRELKHFDFRADQLAWWDEQELLINHGPDRFAALSLRTGNERVFGELTTNLADVSRVGDSLLAVSPKESVTDLLQLQWAERAQPEVHSFAPSNRVETLMLRRPGQYYFMSERSGLPQLWLLDNGVLRQLTSFTSKVRVEQLLWWQQQLWLVIEQRLWSWDEKTGQLTPLFGARVGAEHFTICDDKLYWTERDAVGWALFQWQDNQATKLLDNTVNVLCGPQQNLVLQSYHHTQLQLLQQGKLRDLGLELDWRRVDRTQMVSDEQSLFWLTEQATVLNRFDWQSKQTQTWRLPQPLQALYLSEGELFAEQARTTDVDVVWLHPEL</sequence>
<keyword evidence="3" id="KW-0812">Transmembrane</keyword>
<proteinExistence type="predicted"/>
<dbReference type="InterPro" id="IPR036388">
    <property type="entry name" value="WH-like_DNA-bd_sf"/>
</dbReference>
<evidence type="ECO:0000256" key="1">
    <source>
        <dbReference type="ARBA" id="ARBA00023125"/>
    </source>
</evidence>
<dbReference type="PROSITE" id="PS51755">
    <property type="entry name" value="OMPR_PHOB"/>
    <property type="match status" value="1"/>
</dbReference>
<dbReference type="SUPFAM" id="SSF46894">
    <property type="entry name" value="C-terminal effector domain of the bipartite response regulators"/>
    <property type="match status" value="1"/>
</dbReference>
<dbReference type="SMART" id="SM00862">
    <property type="entry name" value="Trans_reg_C"/>
    <property type="match status" value="1"/>
</dbReference>
<evidence type="ECO:0000256" key="2">
    <source>
        <dbReference type="PROSITE-ProRule" id="PRU01091"/>
    </source>
</evidence>
<evidence type="ECO:0000313" key="5">
    <source>
        <dbReference type="EMBL" id="MFC4655172.1"/>
    </source>
</evidence>
<gene>
    <name evidence="5" type="ORF">ACFO3I_09120</name>
</gene>
<evidence type="ECO:0000259" key="4">
    <source>
        <dbReference type="PROSITE" id="PS51755"/>
    </source>
</evidence>
<accession>A0ABV9JLP8</accession>
<evidence type="ECO:0000256" key="3">
    <source>
        <dbReference type="SAM" id="Phobius"/>
    </source>
</evidence>
<dbReference type="EMBL" id="JBHSGB010000009">
    <property type="protein sequence ID" value="MFC4655172.1"/>
    <property type="molecule type" value="Genomic_DNA"/>
</dbReference>
<feature type="DNA-binding region" description="OmpR/PhoB-type" evidence="2">
    <location>
        <begin position="5"/>
        <end position="105"/>
    </location>
</feature>
<dbReference type="Proteomes" id="UP001595962">
    <property type="component" value="Unassembled WGS sequence"/>
</dbReference>
<comment type="caution">
    <text evidence="5">The sequence shown here is derived from an EMBL/GenBank/DDBJ whole genome shotgun (WGS) entry which is preliminary data.</text>
</comment>
<protein>
    <submittedName>
        <fullName evidence="5">Transcriptional regulator</fullName>
    </submittedName>
</protein>
<keyword evidence="3" id="KW-1133">Transmembrane helix</keyword>
<dbReference type="Pfam" id="PF00486">
    <property type="entry name" value="Trans_reg_C"/>
    <property type="match status" value="1"/>
</dbReference>
<dbReference type="InterPro" id="IPR001867">
    <property type="entry name" value="OmpR/PhoB-type_DNA-bd"/>
</dbReference>
<keyword evidence="6" id="KW-1185">Reference proteome</keyword>
<name>A0ABV9JLP8_9GAMM</name>
<keyword evidence="3" id="KW-0472">Membrane</keyword>
<organism evidence="5 6">
    <name type="scientific">Rheinheimera marina</name>
    <dbReference type="NCBI Taxonomy" id="1774958"/>
    <lineage>
        <taxon>Bacteria</taxon>
        <taxon>Pseudomonadati</taxon>
        <taxon>Pseudomonadota</taxon>
        <taxon>Gammaproteobacteria</taxon>
        <taxon>Chromatiales</taxon>
        <taxon>Chromatiaceae</taxon>
        <taxon>Rheinheimera</taxon>
    </lineage>
</organism>
<dbReference type="CDD" id="cd00383">
    <property type="entry name" value="trans_reg_C"/>
    <property type="match status" value="1"/>
</dbReference>
<evidence type="ECO:0000313" key="6">
    <source>
        <dbReference type="Proteomes" id="UP001595962"/>
    </source>
</evidence>
<reference evidence="6" key="1">
    <citation type="journal article" date="2019" name="Int. J. Syst. Evol. Microbiol.">
        <title>The Global Catalogue of Microorganisms (GCM) 10K type strain sequencing project: providing services to taxonomists for standard genome sequencing and annotation.</title>
        <authorList>
            <consortium name="The Broad Institute Genomics Platform"/>
            <consortium name="The Broad Institute Genome Sequencing Center for Infectious Disease"/>
            <person name="Wu L."/>
            <person name="Ma J."/>
        </authorList>
    </citation>
    <scope>NUCLEOTIDE SEQUENCE [LARGE SCALE GENOMIC DNA]</scope>
    <source>
        <strain evidence="6">DT28</strain>
    </source>
</reference>
<feature type="domain" description="OmpR/PhoB-type" evidence="4">
    <location>
        <begin position="5"/>
        <end position="105"/>
    </location>
</feature>